<dbReference type="EMBL" id="AP022609">
    <property type="protein sequence ID" value="BBZ23029.1"/>
    <property type="molecule type" value="Genomic_DNA"/>
</dbReference>
<dbReference type="Gene3D" id="2.40.128.110">
    <property type="entry name" value="Lipid/polyisoprenoid-binding, YceI-like"/>
    <property type="match status" value="1"/>
</dbReference>
<accession>A0A7I7WZM8</accession>
<dbReference type="InterPro" id="IPR007372">
    <property type="entry name" value="Lipid/polyisoprenoid-bd_YceI"/>
</dbReference>
<evidence type="ECO:0000256" key="1">
    <source>
        <dbReference type="ARBA" id="ARBA00008812"/>
    </source>
</evidence>
<dbReference type="KEGG" id="mhib:MHIB_14470"/>
<organism evidence="2 3">
    <name type="scientific">Mycolicibacter hiberniae</name>
    <dbReference type="NCBI Taxonomy" id="29314"/>
    <lineage>
        <taxon>Bacteria</taxon>
        <taxon>Bacillati</taxon>
        <taxon>Actinomycetota</taxon>
        <taxon>Actinomycetes</taxon>
        <taxon>Mycobacteriales</taxon>
        <taxon>Mycobacteriaceae</taxon>
        <taxon>Mycolicibacter</taxon>
    </lineage>
</organism>
<dbReference type="InterPro" id="IPR036761">
    <property type="entry name" value="TTHA0802/YceI-like_sf"/>
</dbReference>
<sequence length="191" mass="20724">MTATQWQLDASDGQLLVHTDVAGRASKMGHRLTIAMERWQARVSWSGESPSGVDLVVEVDSLRVLQGEGGVTPLTPPEKTLIRSNALKCLAADKHRLIRFVCDDVEPAGDGYQLSGTLEINGRRKPHVITVRVAHEDGSWRVSGDTTVRHSDFGVRRYSMLMGAMQVADEVTVSLSLSLSASIGADPPHRG</sequence>
<evidence type="ECO:0000313" key="3">
    <source>
        <dbReference type="Proteomes" id="UP000467260"/>
    </source>
</evidence>
<dbReference type="AlphaFoldDB" id="A0A7I7WZM8"/>
<protein>
    <submittedName>
        <fullName evidence="2">Polyisoprenoid-binding protein</fullName>
    </submittedName>
</protein>
<gene>
    <name evidence="2" type="ORF">MHIB_14470</name>
</gene>
<keyword evidence="3" id="KW-1185">Reference proteome</keyword>
<evidence type="ECO:0000313" key="2">
    <source>
        <dbReference type="EMBL" id="BBZ23029.1"/>
    </source>
</evidence>
<reference evidence="2 3" key="1">
    <citation type="journal article" date="2019" name="Emerg. Microbes Infect.">
        <title>Comprehensive subspecies identification of 175 nontuberculous mycobacteria species based on 7547 genomic profiles.</title>
        <authorList>
            <person name="Matsumoto Y."/>
            <person name="Kinjo T."/>
            <person name="Motooka D."/>
            <person name="Nabeya D."/>
            <person name="Jung N."/>
            <person name="Uechi K."/>
            <person name="Horii T."/>
            <person name="Iida T."/>
            <person name="Fujita J."/>
            <person name="Nakamura S."/>
        </authorList>
    </citation>
    <scope>NUCLEOTIDE SEQUENCE [LARGE SCALE GENOMIC DNA]</scope>
    <source>
        <strain evidence="2 3">JCM 13571</strain>
    </source>
</reference>
<dbReference type="Pfam" id="PF04264">
    <property type="entry name" value="YceI"/>
    <property type="match status" value="1"/>
</dbReference>
<dbReference type="SUPFAM" id="SSF101874">
    <property type="entry name" value="YceI-like"/>
    <property type="match status" value="1"/>
</dbReference>
<proteinExistence type="inferred from homology"/>
<name>A0A7I7WZM8_9MYCO</name>
<comment type="similarity">
    <text evidence="1">Belongs to the UPF0312 family.</text>
</comment>
<dbReference type="OrthoDB" id="3724977at2"/>
<dbReference type="SMART" id="SM00867">
    <property type="entry name" value="YceI"/>
    <property type="match status" value="1"/>
</dbReference>
<dbReference type="RefSeq" id="WP_085136792.1">
    <property type="nucleotide sequence ID" value="NZ_AP022609.1"/>
</dbReference>
<dbReference type="Proteomes" id="UP000467260">
    <property type="component" value="Chromosome"/>
</dbReference>